<dbReference type="GO" id="GO:0042586">
    <property type="term" value="F:peptide deformylase activity"/>
    <property type="evidence" value="ECO:0007669"/>
    <property type="project" value="UniProtKB-UniRule"/>
</dbReference>
<dbReference type="GO" id="GO:0046872">
    <property type="term" value="F:metal ion binding"/>
    <property type="evidence" value="ECO:0007669"/>
    <property type="project" value="UniProtKB-KW"/>
</dbReference>
<accession>A0A2M8LCP3</accession>
<dbReference type="EC" id="3.5.1.88" evidence="2"/>
<gene>
    <name evidence="2 3" type="primary">def</name>
    <name evidence="3" type="ORF">COV01_01365</name>
</gene>
<evidence type="ECO:0000313" key="3">
    <source>
        <dbReference type="EMBL" id="PJE74395.1"/>
    </source>
</evidence>
<dbReference type="CDD" id="cd00487">
    <property type="entry name" value="Pep_deformylase"/>
    <property type="match status" value="1"/>
</dbReference>
<dbReference type="GO" id="GO:0006412">
    <property type="term" value="P:translation"/>
    <property type="evidence" value="ECO:0007669"/>
    <property type="project" value="UniProtKB-UniRule"/>
</dbReference>
<dbReference type="Pfam" id="PF01327">
    <property type="entry name" value="Pep_deformylase"/>
    <property type="match status" value="1"/>
</dbReference>
<dbReference type="Gene3D" id="3.90.45.10">
    <property type="entry name" value="Peptide deformylase"/>
    <property type="match status" value="1"/>
</dbReference>
<keyword evidence="2" id="KW-0479">Metal-binding</keyword>
<organism evidence="3 4">
    <name type="scientific">Candidatus Taylorbacteria bacterium CG10_big_fil_rev_8_21_14_0_10_41_48</name>
    <dbReference type="NCBI Taxonomy" id="1975024"/>
    <lineage>
        <taxon>Bacteria</taxon>
        <taxon>Candidatus Tayloriibacteriota</taxon>
    </lineage>
</organism>
<dbReference type="EMBL" id="PFEQ01000004">
    <property type="protein sequence ID" value="PJE74395.1"/>
    <property type="molecule type" value="Genomic_DNA"/>
</dbReference>
<keyword evidence="2" id="KW-0408">Iron</keyword>
<dbReference type="SUPFAM" id="SSF56420">
    <property type="entry name" value="Peptide deformylase"/>
    <property type="match status" value="1"/>
</dbReference>
<keyword evidence="2" id="KW-0378">Hydrolase</keyword>
<dbReference type="InterPro" id="IPR023635">
    <property type="entry name" value="Peptide_deformylase"/>
</dbReference>
<protein>
    <recommendedName>
        <fullName evidence="2">Peptide deformylase</fullName>
        <shortName evidence="2">PDF</shortName>
        <ecNumber evidence="2">3.5.1.88</ecNumber>
    </recommendedName>
    <alternativeName>
        <fullName evidence="2">Polypeptide deformylase</fullName>
    </alternativeName>
</protein>
<proteinExistence type="inferred from homology"/>
<dbReference type="InterPro" id="IPR036821">
    <property type="entry name" value="Peptide_deformylase_sf"/>
</dbReference>
<evidence type="ECO:0000313" key="4">
    <source>
        <dbReference type="Proteomes" id="UP000228700"/>
    </source>
</evidence>
<evidence type="ECO:0000256" key="2">
    <source>
        <dbReference type="HAMAP-Rule" id="MF_00163"/>
    </source>
</evidence>
<reference evidence="4" key="1">
    <citation type="submission" date="2017-09" db="EMBL/GenBank/DDBJ databases">
        <title>Depth-based differentiation of microbial function through sediment-hosted aquifers and enrichment of novel symbionts in the deep terrestrial subsurface.</title>
        <authorList>
            <person name="Probst A.J."/>
            <person name="Ladd B."/>
            <person name="Jarett J.K."/>
            <person name="Geller-Mcgrath D.E."/>
            <person name="Sieber C.M.K."/>
            <person name="Emerson J.B."/>
            <person name="Anantharaman K."/>
            <person name="Thomas B.C."/>
            <person name="Malmstrom R."/>
            <person name="Stieglmeier M."/>
            <person name="Klingl A."/>
            <person name="Woyke T."/>
            <person name="Ryan C.M."/>
            <person name="Banfield J.F."/>
        </authorList>
    </citation>
    <scope>NUCLEOTIDE SEQUENCE [LARGE SCALE GENOMIC DNA]</scope>
</reference>
<dbReference type="PRINTS" id="PR01576">
    <property type="entry name" value="PDEFORMYLASE"/>
</dbReference>
<comment type="similarity">
    <text evidence="1 2">Belongs to the polypeptide deformylase family.</text>
</comment>
<dbReference type="NCBIfam" id="TIGR00079">
    <property type="entry name" value="pept_deformyl"/>
    <property type="match status" value="1"/>
</dbReference>
<keyword evidence="2" id="KW-0648">Protein biosynthesis</keyword>
<dbReference type="PANTHER" id="PTHR10458">
    <property type="entry name" value="PEPTIDE DEFORMYLASE"/>
    <property type="match status" value="1"/>
</dbReference>
<comment type="cofactor">
    <cofactor evidence="2">
        <name>Fe(2+)</name>
        <dbReference type="ChEBI" id="CHEBI:29033"/>
    </cofactor>
    <text evidence="2">Binds 1 Fe(2+) ion.</text>
</comment>
<comment type="caution">
    <text evidence="3">The sequence shown here is derived from an EMBL/GenBank/DDBJ whole genome shotgun (WGS) entry which is preliminary data.</text>
</comment>
<dbReference type="AlphaFoldDB" id="A0A2M8LCP3"/>
<evidence type="ECO:0000256" key="1">
    <source>
        <dbReference type="ARBA" id="ARBA00010759"/>
    </source>
</evidence>
<dbReference type="Proteomes" id="UP000228700">
    <property type="component" value="Unassembled WGS sequence"/>
</dbReference>
<dbReference type="HAMAP" id="MF_00163">
    <property type="entry name" value="Pep_deformylase"/>
    <property type="match status" value="1"/>
</dbReference>
<feature type="active site" evidence="2">
    <location>
        <position position="182"/>
    </location>
</feature>
<sequence>MLINEVMASRLPSKTMSRLWRLFFFAKGKYSSLVMREILQEPSPVLHQKAEEVPVANILSDKIQTLIKDMKDALLEEHYGVAIAAPQIGESIRIFIVSGRVFAARKAEEYDPKKHFPEVYINPNIVSTSKKQTEMQEGCLSVRGKWGKVMRAERTTIEAYDESGEKISRGASGLLAQIFQHEMDHLNGILYIDKAIDVWDDTDEGNEEKNEKE</sequence>
<name>A0A2M8LCP3_9BACT</name>
<dbReference type="PIRSF" id="PIRSF004749">
    <property type="entry name" value="Pep_def"/>
    <property type="match status" value="1"/>
</dbReference>
<comment type="function">
    <text evidence="2">Removes the formyl group from the N-terminal Met of newly synthesized proteins. Requires at least a dipeptide for an efficient rate of reaction. N-terminal L-methionine is a prerequisite for activity but the enzyme has broad specificity at other positions.</text>
</comment>
<feature type="binding site" evidence="2">
    <location>
        <position position="185"/>
    </location>
    <ligand>
        <name>Fe cation</name>
        <dbReference type="ChEBI" id="CHEBI:24875"/>
    </ligand>
</feature>
<feature type="binding site" evidence="2">
    <location>
        <position position="181"/>
    </location>
    <ligand>
        <name>Fe cation</name>
        <dbReference type="ChEBI" id="CHEBI:24875"/>
    </ligand>
</feature>
<comment type="catalytic activity">
    <reaction evidence="2">
        <text>N-terminal N-formyl-L-methionyl-[peptide] + H2O = N-terminal L-methionyl-[peptide] + formate</text>
        <dbReference type="Rhea" id="RHEA:24420"/>
        <dbReference type="Rhea" id="RHEA-COMP:10639"/>
        <dbReference type="Rhea" id="RHEA-COMP:10640"/>
        <dbReference type="ChEBI" id="CHEBI:15377"/>
        <dbReference type="ChEBI" id="CHEBI:15740"/>
        <dbReference type="ChEBI" id="CHEBI:49298"/>
        <dbReference type="ChEBI" id="CHEBI:64731"/>
        <dbReference type="EC" id="3.5.1.88"/>
    </reaction>
</comment>
<feature type="binding site" evidence="2">
    <location>
        <position position="139"/>
    </location>
    <ligand>
        <name>Fe cation</name>
        <dbReference type="ChEBI" id="CHEBI:24875"/>
    </ligand>
</feature>
<dbReference type="NCBIfam" id="NF001159">
    <property type="entry name" value="PRK00150.1-3"/>
    <property type="match status" value="1"/>
</dbReference>
<dbReference type="PANTHER" id="PTHR10458:SF22">
    <property type="entry name" value="PEPTIDE DEFORMYLASE"/>
    <property type="match status" value="1"/>
</dbReference>